<dbReference type="PRINTS" id="PR00080">
    <property type="entry name" value="SDRFAMILY"/>
</dbReference>
<accession>A0A6I4T210</accession>
<protein>
    <submittedName>
        <fullName evidence="3">SDR family NAD(P)-dependent oxidoreductase</fullName>
    </submittedName>
</protein>
<dbReference type="OrthoDB" id="658698at2"/>
<dbReference type="Gene3D" id="3.40.50.720">
    <property type="entry name" value="NAD(P)-binding Rossmann-like Domain"/>
    <property type="match status" value="1"/>
</dbReference>
<dbReference type="AlphaFoldDB" id="A0A6I4T210"/>
<evidence type="ECO:0000256" key="2">
    <source>
        <dbReference type="RuleBase" id="RU000363"/>
    </source>
</evidence>
<evidence type="ECO:0000256" key="1">
    <source>
        <dbReference type="ARBA" id="ARBA00006484"/>
    </source>
</evidence>
<dbReference type="CDD" id="cd05233">
    <property type="entry name" value="SDR_c"/>
    <property type="match status" value="1"/>
</dbReference>
<dbReference type="InterPro" id="IPR002347">
    <property type="entry name" value="SDR_fam"/>
</dbReference>
<gene>
    <name evidence="3" type="ORF">GRI89_17575</name>
</gene>
<comment type="caution">
    <text evidence="3">The sequence shown here is derived from an EMBL/GenBank/DDBJ whole genome shotgun (WGS) entry which is preliminary data.</text>
</comment>
<keyword evidence="4" id="KW-1185">Reference proteome</keyword>
<dbReference type="Pfam" id="PF00106">
    <property type="entry name" value="adh_short"/>
    <property type="match status" value="1"/>
</dbReference>
<reference evidence="3 4" key="1">
    <citation type="submission" date="2019-12" db="EMBL/GenBank/DDBJ databases">
        <title>Genomic-based taxomic classification of the family Erythrobacteraceae.</title>
        <authorList>
            <person name="Xu L."/>
        </authorList>
    </citation>
    <scope>NUCLEOTIDE SEQUENCE [LARGE SCALE GENOMIC DNA]</scope>
    <source>
        <strain evidence="3 4">MCCC 1K01500</strain>
    </source>
</reference>
<dbReference type="PANTHER" id="PTHR43943:SF2">
    <property type="entry name" value="DEHYDROGENASE_REDUCTASE 4"/>
    <property type="match status" value="1"/>
</dbReference>
<evidence type="ECO:0000313" key="4">
    <source>
        <dbReference type="Proteomes" id="UP000433652"/>
    </source>
</evidence>
<dbReference type="InterPro" id="IPR036291">
    <property type="entry name" value="NAD(P)-bd_dom_sf"/>
</dbReference>
<sequence>MGELTGKRAIVTGGTRGIGFATVVELSRAGADVHFTGTSEANVAAAAARLDGVAATGHAFDVRDLVAMEGLLAGGCDVLVNNAAVAEPMQRLHEADANALRTMFEINLLAAVEWARHAAMLMAGSGGGTIVSISSGAARFAVPNMVPYCISKAGISMASRGLHVELADKGVRVFCFEPGIVDTDMQTSARESRLFEEILPTDRSLLARPEAPARAIRWLCSHGAEDFAGRDLSIGEEDFQRAMEAEPLAD</sequence>
<dbReference type="PANTHER" id="PTHR43943">
    <property type="entry name" value="DEHYDROGENASE/REDUCTASE (SDR FAMILY) MEMBER 4"/>
    <property type="match status" value="1"/>
</dbReference>
<name>A0A6I4T210_9SPHN</name>
<dbReference type="Proteomes" id="UP000433652">
    <property type="component" value="Unassembled WGS sequence"/>
</dbReference>
<proteinExistence type="inferred from homology"/>
<dbReference type="SUPFAM" id="SSF51735">
    <property type="entry name" value="NAD(P)-binding Rossmann-fold domains"/>
    <property type="match status" value="1"/>
</dbReference>
<dbReference type="PRINTS" id="PR00081">
    <property type="entry name" value="GDHRDH"/>
</dbReference>
<dbReference type="RefSeq" id="WP_159798366.1">
    <property type="nucleotide sequence ID" value="NZ_WTYM01000063.1"/>
</dbReference>
<organism evidence="3 4">
    <name type="scientific">Croceibacterium salegens</name>
    <dbReference type="NCBI Taxonomy" id="1737568"/>
    <lineage>
        <taxon>Bacteria</taxon>
        <taxon>Pseudomonadati</taxon>
        <taxon>Pseudomonadota</taxon>
        <taxon>Alphaproteobacteria</taxon>
        <taxon>Sphingomonadales</taxon>
        <taxon>Erythrobacteraceae</taxon>
        <taxon>Croceibacterium</taxon>
    </lineage>
</organism>
<evidence type="ECO:0000313" key="3">
    <source>
        <dbReference type="EMBL" id="MXO61356.1"/>
    </source>
</evidence>
<dbReference type="EMBL" id="WTYM01000063">
    <property type="protein sequence ID" value="MXO61356.1"/>
    <property type="molecule type" value="Genomic_DNA"/>
</dbReference>
<comment type="similarity">
    <text evidence="1 2">Belongs to the short-chain dehydrogenases/reductases (SDR) family.</text>
</comment>